<keyword evidence="1" id="KW-0812">Transmembrane</keyword>
<feature type="transmembrane region" description="Helical" evidence="1">
    <location>
        <begin position="56"/>
        <end position="72"/>
    </location>
</feature>
<protein>
    <recommendedName>
        <fullName evidence="4">VanZ-like domain-containing protein</fullName>
    </recommendedName>
</protein>
<sequence length="124" mass="13316">MTATTLLLLVASLVPIPSRHNPDFGSYGPDKFLHLVGHAGLAAALVEAFDDTEQSLRAAVIAVVLSTVYGVGTELLQESVPGREFERGDVSAGFVGSVIGVVAVSRFRVTRVERDRNRGAQRRR</sequence>
<name>M0IF59_9EURY</name>
<gene>
    <name evidence="2" type="ORF">C440_09878</name>
</gene>
<keyword evidence="1" id="KW-0472">Membrane</keyword>
<evidence type="ECO:0000313" key="3">
    <source>
        <dbReference type="Proteomes" id="UP000011550"/>
    </source>
</evidence>
<dbReference type="NCBIfam" id="NF037970">
    <property type="entry name" value="vanZ_1"/>
    <property type="match status" value="1"/>
</dbReference>
<dbReference type="PANTHER" id="PTHR28008">
    <property type="entry name" value="DOMAIN PROTEIN, PUTATIVE (AFU_ORTHOLOGUE AFUA_3G10980)-RELATED"/>
    <property type="match status" value="1"/>
</dbReference>
<dbReference type="EMBL" id="AOLN01000012">
    <property type="protein sequence ID" value="ELZ94478.1"/>
    <property type="molecule type" value="Genomic_DNA"/>
</dbReference>
<feature type="transmembrane region" description="Helical" evidence="1">
    <location>
        <begin position="32"/>
        <end position="49"/>
    </location>
</feature>
<evidence type="ECO:0000313" key="2">
    <source>
        <dbReference type="EMBL" id="ELZ94478.1"/>
    </source>
</evidence>
<feature type="transmembrane region" description="Helical" evidence="1">
    <location>
        <begin position="92"/>
        <end position="109"/>
    </location>
</feature>
<accession>M0IF59</accession>
<organism evidence="2 3">
    <name type="scientific">Haloferax mucosum ATCC BAA-1512</name>
    <dbReference type="NCBI Taxonomy" id="662479"/>
    <lineage>
        <taxon>Archaea</taxon>
        <taxon>Methanobacteriati</taxon>
        <taxon>Methanobacteriota</taxon>
        <taxon>Stenosarchaea group</taxon>
        <taxon>Halobacteria</taxon>
        <taxon>Halobacteriales</taxon>
        <taxon>Haloferacaceae</taxon>
        <taxon>Haloferax</taxon>
    </lineage>
</organism>
<dbReference type="PANTHER" id="PTHR28008:SF1">
    <property type="entry name" value="DOMAIN PROTEIN, PUTATIVE (AFU_ORTHOLOGUE AFUA_3G10980)-RELATED"/>
    <property type="match status" value="1"/>
</dbReference>
<evidence type="ECO:0000256" key="1">
    <source>
        <dbReference type="SAM" id="Phobius"/>
    </source>
</evidence>
<keyword evidence="3" id="KW-1185">Reference proteome</keyword>
<dbReference type="AlphaFoldDB" id="M0IF59"/>
<dbReference type="Proteomes" id="UP000011550">
    <property type="component" value="Unassembled WGS sequence"/>
</dbReference>
<keyword evidence="1" id="KW-1133">Transmembrane helix</keyword>
<reference evidence="2 3" key="1">
    <citation type="journal article" date="2014" name="PLoS Genet.">
        <title>Phylogenetically driven sequencing of extremely halophilic archaea reveals strategies for static and dynamic osmo-response.</title>
        <authorList>
            <person name="Becker E.A."/>
            <person name="Seitzer P.M."/>
            <person name="Tritt A."/>
            <person name="Larsen D."/>
            <person name="Krusor M."/>
            <person name="Yao A.I."/>
            <person name="Wu D."/>
            <person name="Madern D."/>
            <person name="Eisen J.A."/>
            <person name="Darling A.E."/>
            <person name="Facciotti M.T."/>
        </authorList>
    </citation>
    <scope>NUCLEOTIDE SEQUENCE [LARGE SCALE GENOMIC DNA]</scope>
    <source>
        <strain evidence="2 3">ATCC BAA-1512</strain>
    </source>
</reference>
<evidence type="ECO:0008006" key="4">
    <source>
        <dbReference type="Google" id="ProtNLM"/>
    </source>
</evidence>
<comment type="caution">
    <text evidence="2">The sequence shown here is derived from an EMBL/GenBank/DDBJ whole genome shotgun (WGS) entry which is preliminary data.</text>
</comment>
<dbReference type="PATRIC" id="fig|662479.7.peg.2003"/>
<proteinExistence type="predicted"/>